<dbReference type="OMA" id="SHIHAES"/>
<keyword evidence="1" id="KW-0812">Transmembrane</keyword>
<evidence type="ECO:0000313" key="3">
    <source>
        <dbReference type="Proteomes" id="UP000006671"/>
    </source>
</evidence>
<keyword evidence="1" id="KW-0472">Membrane</keyword>
<feature type="transmembrane region" description="Helical" evidence="1">
    <location>
        <begin position="95"/>
        <end position="114"/>
    </location>
</feature>
<organism evidence="3">
    <name type="scientific">Naegleria gruberi</name>
    <name type="common">Amoeba</name>
    <dbReference type="NCBI Taxonomy" id="5762"/>
    <lineage>
        <taxon>Eukaryota</taxon>
        <taxon>Discoba</taxon>
        <taxon>Heterolobosea</taxon>
        <taxon>Tetramitia</taxon>
        <taxon>Eutetramitia</taxon>
        <taxon>Vahlkampfiidae</taxon>
        <taxon>Naegleria</taxon>
    </lineage>
</organism>
<feature type="transmembrane region" description="Helical" evidence="1">
    <location>
        <begin position="142"/>
        <end position="164"/>
    </location>
</feature>
<accession>D2VF54</accession>
<feature type="transmembrane region" description="Helical" evidence="1">
    <location>
        <begin position="171"/>
        <end position="194"/>
    </location>
</feature>
<dbReference type="RefSeq" id="XP_002677368.1">
    <property type="nucleotide sequence ID" value="XM_002677322.1"/>
</dbReference>
<feature type="transmembrane region" description="Helical" evidence="1">
    <location>
        <begin position="233"/>
        <end position="255"/>
    </location>
</feature>
<protein>
    <submittedName>
        <fullName evidence="2">Predicted protein</fullName>
    </submittedName>
</protein>
<dbReference type="VEuPathDB" id="AmoebaDB:NAEGRDRAFT_49033"/>
<feature type="transmembrane region" description="Helical" evidence="1">
    <location>
        <begin position="267"/>
        <end position="290"/>
    </location>
</feature>
<sequence length="462" mass="51638">MNPTQPSSNPNLLQVQGSANHNVSGASLSFDDVGSHHSGFGGIGFNGESSQGHIVIISLSLALNIVTLLMFLYCKSALGNGSKHWDRLKRYTRKMCVIHLVFSVPMMYCYGVFWHCDYTTLKLFAFSEVECWSPSNSGLASISMLGALMTFIITLISSLVLVDINPASKGIFVSFTPFFFASLVASNTLFAFLQQAIPPYIYYAVPSLFIVKQLLLCVALVQRYPFFRRVENSVMFGVLVGSGMWAVANLVVFSVNSNVPSIDLETSGLAIMGVGFLLPITGIVLGFVGIEIATRVIVSKVKHDLDNLMSSPQGELEEMKYSHLFIQWAMKDHSLAEYVRYLINEVSSTKVDLSFIDLITSACYMHYLVEDFQTSALLLLKRSEEMFDSVWFIDRLELQIRKREITSHIHAESAEVSEYLTKVVAKQDTILILQRSFWKIVLSEEISELAMEQAGRKIWSTL</sequence>
<evidence type="ECO:0000256" key="1">
    <source>
        <dbReference type="SAM" id="Phobius"/>
    </source>
</evidence>
<gene>
    <name evidence="2" type="ORF">NAEGRDRAFT_49033</name>
</gene>
<feature type="transmembrane region" description="Helical" evidence="1">
    <location>
        <begin position="200"/>
        <end position="221"/>
    </location>
</feature>
<evidence type="ECO:0000313" key="2">
    <source>
        <dbReference type="EMBL" id="EFC44624.1"/>
    </source>
</evidence>
<keyword evidence="1" id="KW-1133">Transmembrane helix</keyword>
<proteinExistence type="predicted"/>
<keyword evidence="3" id="KW-1185">Reference proteome</keyword>
<dbReference type="InParanoid" id="D2VF54"/>
<name>D2VF54_NAEGR</name>
<dbReference type="EMBL" id="GG738867">
    <property type="protein sequence ID" value="EFC44624.1"/>
    <property type="molecule type" value="Genomic_DNA"/>
</dbReference>
<dbReference type="AlphaFoldDB" id="D2VF54"/>
<dbReference type="Proteomes" id="UP000006671">
    <property type="component" value="Unassembled WGS sequence"/>
</dbReference>
<dbReference type="GeneID" id="8856927"/>
<feature type="transmembrane region" description="Helical" evidence="1">
    <location>
        <begin position="54"/>
        <end position="74"/>
    </location>
</feature>
<reference evidence="2 3" key="1">
    <citation type="journal article" date="2010" name="Cell">
        <title>The genome of Naegleria gruberi illuminates early eukaryotic versatility.</title>
        <authorList>
            <person name="Fritz-Laylin L.K."/>
            <person name="Prochnik S.E."/>
            <person name="Ginger M.L."/>
            <person name="Dacks J.B."/>
            <person name="Carpenter M.L."/>
            <person name="Field M.C."/>
            <person name="Kuo A."/>
            <person name="Paredez A."/>
            <person name="Chapman J."/>
            <person name="Pham J."/>
            <person name="Shu S."/>
            <person name="Neupane R."/>
            <person name="Cipriano M."/>
            <person name="Mancuso J."/>
            <person name="Tu H."/>
            <person name="Salamov A."/>
            <person name="Lindquist E."/>
            <person name="Shapiro H."/>
            <person name="Lucas S."/>
            <person name="Grigoriev I.V."/>
            <person name="Cande W.Z."/>
            <person name="Fulton C."/>
            <person name="Rokhsar D.S."/>
            <person name="Dawson S.C."/>
        </authorList>
    </citation>
    <scope>NUCLEOTIDE SEQUENCE [LARGE SCALE GENOMIC DNA]</scope>
    <source>
        <strain evidence="2 3">NEG-M</strain>
    </source>
</reference>
<dbReference type="KEGG" id="ngr:NAEGRDRAFT_49033"/>